<feature type="transmembrane region" description="Helical" evidence="7">
    <location>
        <begin position="79"/>
        <end position="98"/>
    </location>
</feature>
<keyword evidence="6 7" id="KW-0472">Membrane</keyword>
<dbReference type="EMBL" id="JPME01000003">
    <property type="protein sequence ID" value="KEZ91517.1"/>
    <property type="molecule type" value="Genomic_DNA"/>
</dbReference>
<reference evidence="9 10" key="1">
    <citation type="submission" date="2014-07" db="EMBL/GenBank/DDBJ databases">
        <title>Draft genome of Clostridium celerecrescens 152B isolated from sediments associated with methane hydrate from Krishna Godavari basin.</title>
        <authorList>
            <person name="Honkalas V.S."/>
            <person name="Dabir A.P."/>
            <person name="Arora P."/>
            <person name="Dhakephalkar P.K."/>
        </authorList>
    </citation>
    <scope>NUCLEOTIDE SEQUENCE [LARGE SCALE GENOMIC DNA]</scope>
    <source>
        <strain evidence="9 10">152B</strain>
    </source>
</reference>
<keyword evidence="3" id="KW-1003">Cell membrane</keyword>
<dbReference type="GO" id="GO:0005886">
    <property type="term" value="C:plasma membrane"/>
    <property type="evidence" value="ECO:0007669"/>
    <property type="project" value="UniProtKB-SubCell"/>
</dbReference>
<comment type="caution">
    <text evidence="9">The sequence shown here is derived from an EMBL/GenBank/DDBJ whole genome shotgun (WGS) entry which is preliminary data.</text>
</comment>
<sequence length="479" mass="51735">MISFFACLALLIIGFLTYSKVAEKVFGPDDRKPPALTMTDGSDYVPMGTPRIFLIQLLNIAGLGPIFGALAGACWGPSVFLWITFGTLLGGGIHDYMVGMMSMRHKGASVSELTGTYLGNTMKQVMRVFSVILLVLVGVAFSTGPANLLAMLTPDILNSRFWLAVVLIYYFIATFVPIDKVIGKIYPFFGICLIVMALGVGGAILFKGYHIPEITLSNLHPSGNPIWPTMFISVACGAISGFHATQSPLMARCLTNEKDGRKVFYGAMVAEGVIALIWAAAGVAFYDGTGGLLTALGNGQSSVVYEICFKLLGPVGAVIAMIGVIACPISSADTAYRSARLTLADWFQLDQKPVKNRLILTIPLLAVGSILTQFDVQIVWRYFSWSNQTLAMIALWSASVYLFQRKRFYWITVVPATFMSAVSFTYILIAKEGFQLSTGIAYPAGILFAAACFGVFVYTCILGKGKDTPNVSEEEKATA</sequence>
<dbReference type="PANTHER" id="PTHR30252">
    <property type="entry name" value="INNER MEMBRANE PEPTIDE TRANSPORTER"/>
    <property type="match status" value="1"/>
</dbReference>
<evidence type="ECO:0000256" key="1">
    <source>
        <dbReference type="ARBA" id="ARBA00004651"/>
    </source>
</evidence>
<keyword evidence="5 7" id="KW-1133">Transmembrane helix</keyword>
<feature type="transmembrane region" description="Helical" evidence="7">
    <location>
        <begin position="357"/>
        <end position="376"/>
    </location>
</feature>
<organism evidence="9 10">
    <name type="scientific">Lacrimispora celerecrescens</name>
    <dbReference type="NCBI Taxonomy" id="29354"/>
    <lineage>
        <taxon>Bacteria</taxon>
        <taxon>Bacillati</taxon>
        <taxon>Bacillota</taxon>
        <taxon>Clostridia</taxon>
        <taxon>Lachnospirales</taxon>
        <taxon>Lachnospiraceae</taxon>
        <taxon>Lacrimispora</taxon>
    </lineage>
</organism>
<accession>A0A084JRD3</accession>
<comment type="similarity">
    <text evidence="2">Belongs to the peptide transporter carbon starvation (CstA) (TC 2.A.114) family.</text>
</comment>
<evidence type="ECO:0000259" key="8">
    <source>
        <dbReference type="Pfam" id="PF02554"/>
    </source>
</evidence>
<feature type="transmembrane region" description="Helical" evidence="7">
    <location>
        <begin position="185"/>
        <end position="206"/>
    </location>
</feature>
<feature type="domain" description="CstA N-terminal" evidence="8">
    <location>
        <begin position="157"/>
        <end position="277"/>
    </location>
</feature>
<feature type="transmembrane region" description="Helical" evidence="7">
    <location>
        <begin position="408"/>
        <end position="429"/>
    </location>
</feature>
<protein>
    <submittedName>
        <fullName evidence="9">Carbon starvation protein CstA</fullName>
    </submittedName>
</protein>
<feature type="transmembrane region" description="Helical" evidence="7">
    <location>
        <begin position="441"/>
        <end position="462"/>
    </location>
</feature>
<dbReference type="GO" id="GO:0009267">
    <property type="term" value="P:cellular response to starvation"/>
    <property type="evidence" value="ECO:0007669"/>
    <property type="project" value="InterPro"/>
</dbReference>
<dbReference type="InterPro" id="IPR051605">
    <property type="entry name" value="CstA"/>
</dbReference>
<evidence type="ECO:0000256" key="3">
    <source>
        <dbReference type="ARBA" id="ARBA00022475"/>
    </source>
</evidence>
<dbReference type="PANTHER" id="PTHR30252:SF4">
    <property type="entry name" value="CARBON STARVATION"/>
    <property type="match status" value="1"/>
</dbReference>
<feature type="transmembrane region" description="Helical" evidence="7">
    <location>
        <begin position="128"/>
        <end position="149"/>
    </location>
</feature>
<keyword evidence="10" id="KW-1185">Reference proteome</keyword>
<evidence type="ECO:0000256" key="7">
    <source>
        <dbReference type="SAM" id="Phobius"/>
    </source>
</evidence>
<evidence type="ECO:0000313" key="10">
    <source>
        <dbReference type="Proteomes" id="UP000028525"/>
    </source>
</evidence>
<dbReference type="AlphaFoldDB" id="A0A084JRD3"/>
<dbReference type="RefSeq" id="WP_038277499.1">
    <property type="nucleotide sequence ID" value="NZ_JPME01000003.1"/>
</dbReference>
<name>A0A084JRD3_9FIRM</name>
<evidence type="ECO:0000256" key="2">
    <source>
        <dbReference type="ARBA" id="ARBA00007755"/>
    </source>
</evidence>
<evidence type="ECO:0000256" key="6">
    <source>
        <dbReference type="ARBA" id="ARBA00023136"/>
    </source>
</evidence>
<gene>
    <name evidence="9" type="ORF">IO98_02205</name>
</gene>
<evidence type="ECO:0000256" key="4">
    <source>
        <dbReference type="ARBA" id="ARBA00022692"/>
    </source>
</evidence>
<dbReference type="InterPro" id="IPR003706">
    <property type="entry name" value="CstA_N"/>
</dbReference>
<dbReference type="Pfam" id="PF02554">
    <property type="entry name" value="CstA"/>
    <property type="match status" value="3"/>
</dbReference>
<feature type="transmembrane region" description="Helical" evidence="7">
    <location>
        <begin position="161"/>
        <end position="178"/>
    </location>
</feature>
<dbReference type="STRING" id="29354.IO98_02205"/>
<feature type="transmembrane region" description="Helical" evidence="7">
    <location>
        <begin position="311"/>
        <end position="336"/>
    </location>
</feature>
<feature type="transmembrane region" description="Helical" evidence="7">
    <location>
        <begin position="263"/>
        <end position="286"/>
    </location>
</feature>
<dbReference type="OrthoDB" id="9761224at2"/>
<feature type="transmembrane region" description="Helical" evidence="7">
    <location>
        <begin position="226"/>
        <end position="242"/>
    </location>
</feature>
<feature type="transmembrane region" description="Helical" evidence="7">
    <location>
        <begin position="382"/>
        <end position="403"/>
    </location>
</feature>
<evidence type="ECO:0000256" key="5">
    <source>
        <dbReference type="ARBA" id="ARBA00022989"/>
    </source>
</evidence>
<evidence type="ECO:0000313" key="9">
    <source>
        <dbReference type="EMBL" id="KEZ91517.1"/>
    </source>
</evidence>
<proteinExistence type="inferred from homology"/>
<dbReference type="Proteomes" id="UP000028525">
    <property type="component" value="Unassembled WGS sequence"/>
</dbReference>
<feature type="domain" description="CstA N-terminal" evidence="8">
    <location>
        <begin position="294"/>
        <end position="424"/>
    </location>
</feature>
<comment type="subcellular location">
    <subcellularLocation>
        <location evidence="1">Cell membrane</location>
        <topology evidence="1">Multi-pass membrane protein</topology>
    </subcellularLocation>
</comment>
<feature type="domain" description="CstA N-terminal" evidence="8">
    <location>
        <begin position="4"/>
        <end position="143"/>
    </location>
</feature>
<keyword evidence="4 7" id="KW-0812">Transmembrane</keyword>